<dbReference type="GO" id="GO:0003700">
    <property type="term" value="F:DNA-binding transcription factor activity"/>
    <property type="evidence" value="ECO:0007669"/>
    <property type="project" value="TreeGrafter"/>
</dbReference>
<dbReference type="GO" id="GO:0000976">
    <property type="term" value="F:transcription cis-regulatory region binding"/>
    <property type="evidence" value="ECO:0007669"/>
    <property type="project" value="TreeGrafter"/>
</dbReference>
<dbReference type="PROSITE" id="PS01081">
    <property type="entry name" value="HTH_TETR_1"/>
    <property type="match status" value="1"/>
</dbReference>
<dbReference type="SUPFAM" id="SSF46689">
    <property type="entry name" value="Homeodomain-like"/>
    <property type="match status" value="1"/>
</dbReference>
<evidence type="ECO:0000256" key="3">
    <source>
        <dbReference type="ARBA" id="ARBA00023163"/>
    </source>
</evidence>
<evidence type="ECO:0000313" key="6">
    <source>
        <dbReference type="EMBL" id="NYI07711.1"/>
    </source>
</evidence>
<dbReference type="PRINTS" id="PR00455">
    <property type="entry name" value="HTHTETR"/>
</dbReference>
<protein>
    <submittedName>
        <fullName evidence="6">AcrR family transcriptional regulator</fullName>
    </submittedName>
</protein>
<dbReference type="EMBL" id="JACBZD010000002">
    <property type="protein sequence ID" value="NYI07711.1"/>
    <property type="molecule type" value="Genomic_DNA"/>
</dbReference>
<dbReference type="PROSITE" id="PS50977">
    <property type="entry name" value="HTH_TETR_2"/>
    <property type="match status" value="1"/>
</dbReference>
<proteinExistence type="predicted"/>
<dbReference type="Gene3D" id="1.10.357.10">
    <property type="entry name" value="Tetracycline Repressor, domain 2"/>
    <property type="match status" value="1"/>
</dbReference>
<dbReference type="RefSeq" id="WP_179816670.1">
    <property type="nucleotide sequence ID" value="NZ_JACBZD010000002.1"/>
</dbReference>
<keyword evidence="7" id="KW-1185">Reference proteome</keyword>
<evidence type="ECO:0000259" key="5">
    <source>
        <dbReference type="PROSITE" id="PS50977"/>
    </source>
</evidence>
<evidence type="ECO:0000256" key="1">
    <source>
        <dbReference type="ARBA" id="ARBA00023015"/>
    </source>
</evidence>
<comment type="caution">
    <text evidence="6">The sequence shown here is derived from an EMBL/GenBank/DDBJ whole genome shotgun (WGS) entry which is preliminary data.</text>
</comment>
<dbReference type="InterPro" id="IPR023772">
    <property type="entry name" value="DNA-bd_HTH_TetR-type_CS"/>
</dbReference>
<dbReference type="SUPFAM" id="SSF48498">
    <property type="entry name" value="Tetracyclin repressor-like, C-terminal domain"/>
    <property type="match status" value="1"/>
</dbReference>
<accession>A0A853AAR3</accession>
<keyword evidence="2 4" id="KW-0238">DNA-binding</keyword>
<dbReference type="FunFam" id="1.10.10.60:FF:000141">
    <property type="entry name" value="TetR family transcriptional regulator"/>
    <property type="match status" value="1"/>
</dbReference>
<dbReference type="InterPro" id="IPR009057">
    <property type="entry name" value="Homeodomain-like_sf"/>
</dbReference>
<evidence type="ECO:0000256" key="2">
    <source>
        <dbReference type="ARBA" id="ARBA00023125"/>
    </source>
</evidence>
<reference evidence="6 7" key="1">
    <citation type="submission" date="2020-07" db="EMBL/GenBank/DDBJ databases">
        <title>Sequencing the genomes of 1000 actinobacteria strains.</title>
        <authorList>
            <person name="Klenk H.-P."/>
        </authorList>
    </citation>
    <scope>NUCLEOTIDE SEQUENCE [LARGE SCALE GENOMIC DNA]</scope>
    <source>
        <strain evidence="6 7">DSM 42178</strain>
    </source>
</reference>
<dbReference type="GO" id="GO:0045892">
    <property type="term" value="P:negative regulation of DNA-templated transcription"/>
    <property type="evidence" value="ECO:0007669"/>
    <property type="project" value="UniProtKB-ARBA"/>
</dbReference>
<dbReference type="InterPro" id="IPR036271">
    <property type="entry name" value="Tet_transcr_reg_TetR-rel_C_sf"/>
</dbReference>
<name>A0A853AAR3_9ACTN</name>
<keyword evidence="3" id="KW-0804">Transcription</keyword>
<dbReference type="InterPro" id="IPR050109">
    <property type="entry name" value="HTH-type_TetR-like_transc_reg"/>
</dbReference>
<gene>
    <name evidence="6" type="ORF">FHU37_004740</name>
</gene>
<evidence type="ECO:0000313" key="7">
    <source>
        <dbReference type="Proteomes" id="UP000567795"/>
    </source>
</evidence>
<sequence>MARVSQAHLDARRRQILDAARRCFAANGFHSTSMQDVLKEAGLSAGAVYRYFPSKDHIIAAISLETMREVAGVFTGALDAEQPPTPEELVGRALRTVQRLDEEQEAARLVIFVWAEALRTPTVRELVTTGVVEVRGLLARMIAVWQERGMIGDAVPAQQLAQLMGSLLPGYIIQKTMMGDVSPESFAEGLGALLHSPART</sequence>
<dbReference type="PANTHER" id="PTHR30055:SF229">
    <property type="entry name" value="HTH-TYPE TRANSCRIPTIONAL REPRESSOR RV1474C"/>
    <property type="match status" value="1"/>
</dbReference>
<dbReference type="PANTHER" id="PTHR30055">
    <property type="entry name" value="HTH-TYPE TRANSCRIPTIONAL REGULATOR RUTR"/>
    <property type="match status" value="1"/>
</dbReference>
<feature type="DNA-binding region" description="H-T-H motif" evidence="4">
    <location>
        <begin position="33"/>
        <end position="52"/>
    </location>
</feature>
<dbReference type="AlphaFoldDB" id="A0A853AAR3"/>
<organism evidence="6 7">
    <name type="scientific">Allostreptomyces psammosilenae</name>
    <dbReference type="NCBI Taxonomy" id="1892865"/>
    <lineage>
        <taxon>Bacteria</taxon>
        <taxon>Bacillati</taxon>
        <taxon>Actinomycetota</taxon>
        <taxon>Actinomycetes</taxon>
        <taxon>Kitasatosporales</taxon>
        <taxon>Streptomycetaceae</taxon>
        <taxon>Allostreptomyces</taxon>
    </lineage>
</organism>
<feature type="domain" description="HTH tetR-type" evidence="5">
    <location>
        <begin position="10"/>
        <end position="70"/>
    </location>
</feature>
<dbReference type="InterPro" id="IPR001647">
    <property type="entry name" value="HTH_TetR"/>
</dbReference>
<dbReference type="Proteomes" id="UP000567795">
    <property type="component" value="Unassembled WGS sequence"/>
</dbReference>
<dbReference type="Pfam" id="PF00440">
    <property type="entry name" value="TetR_N"/>
    <property type="match status" value="1"/>
</dbReference>
<evidence type="ECO:0000256" key="4">
    <source>
        <dbReference type="PROSITE-ProRule" id="PRU00335"/>
    </source>
</evidence>
<keyword evidence="1" id="KW-0805">Transcription regulation</keyword>